<dbReference type="GO" id="GO:0016810">
    <property type="term" value="F:hydrolase activity, acting on carbon-nitrogen (but not peptide) bonds"/>
    <property type="evidence" value="ECO:0007669"/>
    <property type="project" value="InterPro"/>
</dbReference>
<evidence type="ECO:0000313" key="4">
    <source>
        <dbReference type="EMBL" id="ACE05756.1"/>
    </source>
</evidence>
<feature type="domain" description="NodB homology" evidence="3">
    <location>
        <begin position="27"/>
        <end position="157"/>
    </location>
</feature>
<dbReference type="InterPro" id="IPR002509">
    <property type="entry name" value="NODB_dom"/>
</dbReference>
<dbReference type="Gene3D" id="3.20.20.370">
    <property type="entry name" value="Glycoside hydrolase/deacetylase"/>
    <property type="match status" value="1"/>
</dbReference>
<dbReference type="CDD" id="cd10960">
    <property type="entry name" value="CE4_NodB_like_1"/>
    <property type="match status" value="1"/>
</dbReference>
<organism evidence="4 5">
    <name type="scientific">Amoebophilus asiaticus (strain 5a2)</name>
    <dbReference type="NCBI Taxonomy" id="452471"/>
    <lineage>
        <taxon>Bacteria</taxon>
        <taxon>Pseudomonadati</taxon>
        <taxon>Bacteroidota</taxon>
        <taxon>Cytophagia</taxon>
        <taxon>Cytophagales</taxon>
        <taxon>Amoebophilaceae</taxon>
        <taxon>Candidatus Amoebophilus</taxon>
    </lineage>
</organism>
<dbReference type="EMBL" id="CP001102">
    <property type="protein sequence ID" value="ACE05756.1"/>
    <property type="molecule type" value="Genomic_DNA"/>
</dbReference>
<reference evidence="4 5" key="1">
    <citation type="journal article" date="2010" name="J. Bacteriol.">
        <title>The genome of the amoeba symbiont 'Candidatus Amoebophilus asiaticus' reveals common mechanisms for host cell interaction among amoeba-associated bacteria.</title>
        <authorList>
            <person name="Schmitz-Esser S."/>
            <person name="Tischler P."/>
            <person name="Arnold R."/>
            <person name="Montanaro J."/>
            <person name="Wagner M."/>
            <person name="Rattei T."/>
            <person name="Horn M."/>
        </authorList>
    </citation>
    <scope>NUCLEOTIDE SEQUENCE [LARGE SCALE GENOMIC DNA]</scope>
    <source>
        <strain evidence="4 5">5a2</strain>
    </source>
</reference>
<dbReference type="InterPro" id="IPR050248">
    <property type="entry name" value="Polysacc_deacetylase_ArnD"/>
</dbReference>
<protein>
    <recommendedName>
        <fullName evidence="3">NodB homology domain-containing protein</fullName>
    </recommendedName>
</protein>
<proteinExistence type="predicted"/>
<dbReference type="Pfam" id="PF01522">
    <property type="entry name" value="Polysacc_deac_1"/>
    <property type="match status" value="1"/>
</dbReference>
<name>B3ERA4_AMOA5</name>
<evidence type="ECO:0000259" key="3">
    <source>
        <dbReference type="Pfam" id="PF01522"/>
    </source>
</evidence>
<keyword evidence="1" id="KW-0479">Metal-binding</keyword>
<gene>
    <name evidence="4" type="ordered locus">Aasi_0322</name>
</gene>
<dbReference type="HOGENOM" id="CLU_071828_1_0_10"/>
<dbReference type="AlphaFoldDB" id="B3ERA4"/>
<dbReference type="PANTHER" id="PTHR10587:SF133">
    <property type="entry name" value="CHITIN DEACETYLASE 1-RELATED"/>
    <property type="match status" value="1"/>
</dbReference>
<dbReference type="SUPFAM" id="SSF88713">
    <property type="entry name" value="Glycoside hydrolase/deacetylase"/>
    <property type="match status" value="1"/>
</dbReference>
<keyword evidence="5" id="KW-1185">Reference proteome</keyword>
<dbReference type="GO" id="GO:0046872">
    <property type="term" value="F:metal ion binding"/>
    <property type="evidence" value="ECO:0007669"/>
    <property type="project" value="UniProtKB-KW"/>
</dbReference>
<sequence>MANQLTEDTEKLLPQEAVGISEPLGEIAFSLDDAPMPSTAIFNGVEKTERIIQALQDANCPAVGIFAIGKYAHTPTGLKRLHMYAEAGHIIANHSYSHYKLNDITAQDFIEDIKKAHEILSPLPSFKLLFRFPYLAEGKDEVQRQEVIQYLQSMGYREGYITVNNHDYYMSKLLVDAVKAGKIIDHEKLKNLYVSILWDCIISVDKLSHKVLNRKVKHVLLLHENDLAALFIGDLIEHIRKQGWKIISIEEAYEDPLALMPVTNTYSLVGRLGAIAIQKGLDKKLAVFPETAEYSYIPRALKQQQIFKSPVFNP</sequence>
<evidence type="ECO:0000256" key="2">
    <source>
        <dbReference type="ARBA" id="ARBA00022801"/>
    </source>
</evidence>
<accession>B3ERA4</accession>
<dbReference type="GO" id="GO:0005975">
    <property type="term" value="P:carbohydrate metabolic process"/>
    <property type="evidence" value="ECO:0007669"/>
    <property type="project" value="InterPro"/>
</dbReference>
<dbReference type="PANTHER" id="PTHR10587">
    <property type="entry name" value="GLYCOSYL TRANSFERASE-RELATED"/>
    <property type="match status" value="1"/>
</dbReference>
<dbReference type="InterPro" id="IPR011330">
    <property type="entry name" value="Glyco_hydro/deAcase_b/a-brl"/>
</dbReference>
<evidence type="ECO:0000313" key="5">
    <source>
        <dbReference type="Proteomes" id="UP000001227"/>
    </source>
</evidence>
<keyword evidence="2" id="KW-0378">Hydrolase</keyword>
<dbReference type="STRING" id="452471.Aasi_0322"/>
<dbReference type="KEGG" id="aas:Aasi_0322"/>
<dbReference type="GO" id="GO:0016020">
    <property type="term" value="C:membrane"/>
    <property type="evidence" value="ECO:0007669"/>
    <property type="project" value="TreeGrafter"/>
</dbReference>
<dbReference type="eggNOG" id="COG0726">
    <property type="taxonomic scope" value="Bacteria"/>
</dbReference>
<dbReference type="Proteomes" id="UP000001227">
    <property type="component" value="Chromosome"/>
</dbReference>
<dbReference type="RefSeq" id="WP_012472520.1">
    <property type="nucleotide sequence ID" value="NC_010830.1"/>
</dbReference>
<evidence type="ECO:0000256" key="1">
    <source>
        <dbReference type="ARBA" id="ARBA00022723"/>
    </source>
</evidence>